<comment type="caution">
    <text evidence="1">The sequence shown here is derived from an EMBL/GenBank/DDBJ whole genome shotgun (WGS) entry which is preliminary data.</text>
</comment>
<dbReference type="EMBL" id="LKHV01000005">
    <property type="protein sequence ID" value="KRG18721.1"/>
    <property type="molecule type" value="Genomic_DNA"/>
</dbReference>
<dbReference type="InterPro" id="IPR036770">
    <property type="entry name" value="Ankyrin_rpt-contain_sf"/>
</dbReference>
<dbReference type="OrthoDB" id="5651860at2"/>
<dbReference type="Gene3D" id="1.25.40.20">
    <property type="entry name" value="Ankyrin repeat-containing domain"/>
    <property type="match status" value="1"/>
</dbReference>
<accession>A0A0Q9YQQ6</accession>
<reference evidence="1" key="1">
    <citation type="submission" date="2015-09" db="EMBL/GenBank/DDBJ databases">
        <title>Draft Genome Sequences of Two Novel Amoeba-resistant Intranuclear Bacteria, Candidatus Berkiella cookevillensis and Candidatus Berkiella aquae.</title>
        <authorList>
            <person name="Mehari Y.T."/>
            <person name="Arivett B.A."/>
            <person name="Farone A.L."/>
            <person name="Gunderson J.H."/>
            <person name="Farone M.B."/>
        </authorList>
    </citation>
    <scope>NUCLEOTIDE SEQUENCE [LARGE SCALE GENOMIC DNA]</scope>
    <source>
        <strain evidence="1">CC99</strain>
    </source>
</reference>
<proteinExistence type="predicted"/>
<name>A0A0Q9YQQ6_9GAMM</name>
<organism evidence="1">
    <name type="scientific">Candidatus Berkiella cookevillensis</name>
    <dbReference type="NCBI Taxonomy" id="437022"/>
    <lineage>
        <taxon>Bacteria</taxon>
        <taxon>Pseudomonadati</taxon>
        <taxon>Pseudomonadota</taxon>
        <taxon>Gammaproteobacteria</taxon>
        <taxon>Candidatus Berkiellales</taxon>
        <taxon>Candidatus Berkiellaceae</taxon>
        <taxon>Candidatus Berkiella</taxon>
    </lineage>
</organism>
<dbReference type="AlphaFoldDB" id="A0A0Q9YQQ6"/>
<evidence type="ECO:0000313" key="1">
    <source>
        <dbReference type="EMBL" id="KRG18721.1"/>
    </source>
</evidence>
<gene>
    <name evidence="1" type="ORF">CC99x_01202</name>
</gene>
<sequence length="1227" mass="139262">MNPADRRKIEEIIYNRLYANIVSPRDLEDLEQLLQAIPENEKDEDFQNFLSYNLDKPLLELLQTTQEVEIIQLLQQYLPQAISTHSNSANNEEDMQEWAYIDTNQIAKKIRQEQSNLLHGKIFPLEILPHKETEGTTNGWVIKNENSEKDEINIFFMGTAGAPLFGGHTDIYEGGDVLCNLAMQKALEENKQVMLIRGVGTAKMSPNQPLEYLENPFSKAEDSLEMVSDLSIKKGKTEGGAAGNILGSGLEKRISVAMEKYYIPQLIEMIQANQHEIKVNITGHSRGAITTFAMADCIDKWTHSLTELNDEAIQALGSKINQQNDQMEVEQIVLALKKLKEGKININMRLVAYDPVEGRTGLGNIKTSKLAANWTADFDLPIYGQNIKFSYSKMPKSVKDLKVILAHAEYREAFQPTIPTLDENTNTEFSVVIGGHGTMKGNLSDHSNTGQDSYPIAKEQKFIREAGRASIDLGRVDVIPSLFQQYPPFLSVTLFNIFSANDAQGYIRTKNRLIKTIPDYDYNKYNSIFHKINQRMDLSKQEWEDVDSLFQQCKQAMRQDQDLCKQLYFDLTRDVHEIYLNPKDDEKLMLLGRWFHEMKNDTTDAGIKLLKTDPTLPRKIWHRNEHEQMGLEPLTRTFPASKYEPASLMFYPNNCQVGGVYQTDDGFINQQYTNPYLFNLENIFTDEEKATLTLEQLSNLEKLALDFNVLNKIGLQFNTKQTEERYSHHANHFIDQVTSSKLPEHMKIAMLGTLSMKDKYQYKKGSSFEFDKTVANYCAEYQINKMYDLLMYYPTQPGATSKQYREIIKSAKKLCSQLENYNSAKLRSCQKLCSNESTKQYIQLDRQIQKYKKAIADYHDPADSKLKSKMSSVSKGSLAIGAAGVGATAAVAAPRPGSIATGSLVAATALYSAYISSTSNPMIFDIDSNLRRLEQNLSYLSLVDHEALKEIENELTQIKTTIDNISSRGPGYWIGSEARSKRLLTQAHLSNIDRFKHLNKKLRAPIDEKAITDLISEERDPSKKSQMLSLILDKLSTEMREDLSQCFINAIKAVDSEICCIQDENGNALLHFLVHNNKFDLLEQIHNDPAMTERFGTIGVANYISGSWKGISAKFRNSYNMENKEGLTPIMLAVFTSTADNLESNKKIIDLLSHKTVMDLKAQEKECYLKMAEQVASEDIESAFSTYNNYIKSNSGMFTTASLNGFNSQYWESMMRKGASEEINPRP</sequence>
<protein>
    <submittedName>
        <fullName evidence="1">Uncharacterized protein</fullName>
    </submittedName>
</protein>